<dbReference type="PANTHER" id="PTHR24166:SF48">
    <property type="entry name" value="PROTEIN VAPYRIN"/>
    <property type="match status" value="1"/>
</dbReference>
<keyword evidence="1" id="KW-0677">Repeat</keyword>
<dbReference type="SUPFAM" id="SSF54236">
    <property type="entry name" value="Ubiquitin-like"/>
    <property type="match status" value="1"/>
</dbReference>
<dbReference type="AlphaFoldDB" id="A0A812UPP2"/>
<dbReference type="InterPro" id="IPR036770">
    <property type="entry name" value="Ankyrin_rpt-contain_sf"/>
</dbReference>
<dbReference type="InterPro" id="IPR002110">
    <property type="entry name" value="Ankyrin_rpt"/>
</dbReference>
<dbReference type="InterPro" id="IPR029063">
    <property type="entry name" value="SAM-dependent_MTases_sf"/>
</dbReference>
<dbReference type="Pfam" id="PF12796">
    <property type="entry name" value="Ank_2"/>
    <property type="match status" value="1"/>
</dbReference>
<name>A0A812UPP2_9DINO</name>
<feature type="repeat" description="ANK" evidence="3">
    <location>
        <begin position="169"/>
        <end position="201"/>
    </location>
</feature>
<dbReference type="CDD" id="cd17039">
    <property type="entry name" value="Ubl_ubiquitin_like"/>
    <property type="match status" value="1"/>
</dbReference>
<proteinExistence type="predicted"/>
<keyword evidence="6" id="KW-1185">Reference proteome</keyword>
<dbReference type="InterPro" id="IPR050889">
    <property type="entry name" value="Dendritic_Spine_Reg/Scaffold"/>
</dbReference>
<dbReference type="PROSITE" id="PS50053">
    <property type="entry name" value="UBIQUITIN_2"/>
    <property type="match status" value="1"/>
</dbReference>
<evidence type="ECO:0000313" key="6">
    <source>
        <dbReference type="Proteomes" id="UP000604046"/>
    </source>
</evidence>
<dbReference type="SMART" id="SM00248">
    <property type="entry name" value="ANK"/>
    <property type="match status" value="4"/>
</dbReference>
<sequence length="440" mass="47785">MIRVVGVSGEELISTQLRALADPKVKALKQQLESICGASRFRQRLLHGGRILEDSANLTPQGAEIVELQHVVLPFSPTSDQHVEELLGAIRCKNLRMVEEILQRPQDPNQNEPSIEGTEADADALGYEEHAFEKLTFLGAACRAGDSDIVRILIEARANVDRCFGNEDAPQTPLGIACTHGYPEIVRVLLEAGAYTSLRIDGQSLLVVAAEYGHCKIVRLLVQVWDNRPMLQSAPSGGTISALSVQIPALEKLLPYLRRPGAEIFDLGFGSGVMTAMMLAVADDAATAVGVDLADKVPVATENMESSDPSCPFSPFDKQRFKLAGGDAFAYLSQWNKDGKRFDVVYSGCSMDPRTEQLKLFLGALKPGGAAVFNLGNPGRQGMYFVADGGKVCHLLMRVNFMMAESTVTPPMPTQEIPLDPEKLGVWIRKNVFGSPPPEL</sequence>
<reference evidence="5" key="1">
    <citation type="submission" date="2021-02" db="EMBL/GenBank/DDBJ databases">
        <authorList>
            <person name="Dougan E. K."/>
            <person name="Rhodes N."/>
            <person name="Thang M."/>
            <person name="Chan C."/>
        </authorList>
    </citation>
    <scope>NUCLEOTIDE SEQUENCE</scope>
</reference>
<evidence type="ECO:0000256" key="3">
    <source>
        <dbReference type="PROSITE-ProRule" id="PRU00023"/>
    </source>
</evidence>
<gene>
    <name evidence="5" type="primary">ANKRD17</name>
    <name evidence="5" type="ORF">SNAT2548_LOCUS33207</name>
</gene>
<evidence type="ECO:0000313" key="5">
    <source>
        <dbReference type="EMBL" id="CAE7582033.1"/>
    </source>
</evidence>
<dbReference type="SUPFAM" id="SSF48403">
    <property type="entry name" value="Ankyrin repeat"/>
    <property type="match status" value="1"/>
</dbReference>
<organism evidence="5 6">
    <name type="scientific">Symbiodinium natans</name>
    <dbReference type="NCBI Taxonomy" id="878477"/>
    <lineage>
        <taxon>Eukaryota</taxon>
        <taxon>Sar</taxon>
        <taxon>Alveolata</taxon>
        <taxon>Dinophyceae</taxon>
        <taxon>Suessiales</taxon>
        <taxon>Symbiodiniaceae</taxon>
        <taxon>Symbiodinium</taxon>
    </lineage>
</organism>
<accession>A0A812UPP2</accession>
<evidence type="ECO:0000256" key="1">
    <source>
        <dbReference type="ARBA" id="ARBA00022737"/>
    </source>
</evidence>
<comment type="caution">
    <text evidence="5">The sequence shown here is derived from an EMBL/GenBank/DDBJ whole genome shotgun (WGS) entry which is preliminary data.</text>
</comment>
<dbReference type="Proteomes" id="UP000604046">
    <property type="component" value="Unassembled WGS sequence"/>
</dbReference>
<dbReference type="PANTHER" id="PTHR24166">
    <property type="entry name" value="ROLLING PEBBLES, ISOFORM B"/>
    <property type="match status" value="1"/>
</dbReference>
<dbReference type="InterPro" id="IPR029071">
    <property type="entry name" value="Ubiquitin-like_domsf"/>
</dbReference>
<evidence type="ECO:0000256" key="2">
    <source>
        <dbReference type="ARBA" id="ARBA00023043"/>
    </source>
</evidence>
<keyword evidence="2 3" id="KW-0040">ANK repeat</keyword>
<dbReference type="Gene3D" id="3.40.50.150">
    <property type="entry name" value="Vaccinia Virus protein VP39"/>
    <property type="match status" value="1"/>
</dbReference>
<dbReference type="Pfam" id="PF01135">
    <property type="entry name" value="PCMT"/>
    <property type="match status" value="1"/>
</dbReference>
<dbReference type="Gene3D" id="1.25.40.20">
    <property type="entry name" value="Ankyrin repeat-containing domain"/>
    <property type="match status" value="1"/>
</dbReference>
<dbReference type="PROSITE" id="PS50297">
    <property type="entry name" value="ANK_REP_REGION"/>
    <property type="match status" value="1"/>
</dbReference>
<dbReference type="SUPFAM" id="SSF53335">
    <property type="entry name" value="S-adenosyl-L-methionine-dependent methyltransferases"/>
    <property type="match status" value="1"/>
</dbReference>
<evidence type="ECO:0000259" key="4">
    <source>
        <dbReference type="PROSITE" id="PS50053"/>
    </source>
</evidence>
<feature type="domain" description="Ubiquitin-like" evidence="4">
    <location>
        <begin position="1"/>
        <end position="64"/>
    </location>
</feature>
<dbReference type="EMBL" id="CAJNDS010002745">
    <property type="protein sequence ID" value="CAE7582033.1"/>
    <property type="molecule type" value="Genomic_DNA"/>
</dbReference>
<dbReference type="InterPro" id="IPR000626">
    <property type="entry name" value="Ubiquitin-like_dom"/>
</dbReference>
<protein>
    <submittedName>
        <fullName evidence="5">ANKRD17 protein</fullName>
    </submittedName>
</protein>
<dbReference type="PROSITE" id="PS50088">
    <property type="entry name" value="ANK_REPEAT"/>
    <property type="match status" value="1"/>
</dbReference>
<dbReference type="OrthoDB" id="429316at2759"/>